<proteinExistence type="predicted"/>
<sequence length="221" mass="23988">MEVGSISLEYGTVPPFPVSGINYLPIPSSQQSSSSSAHGSAFSSPTFSSFTPLLTSCEHANNMKSGGAVEVAAAAAAAAAAATNHNPLSSMAAVQCFNGDSTAAFGNPATAAAAAAVAASQPNPFFYGANHFGLSQLVLAFIIFKSFFMKIIGRNFSWLTSFFSVFYRFFLGHRICLFFPFPFQPFLFLTLMQIIELYDKKKEKKMKYCYHLNQTDREMSK</sequence>
<protein>
    <submittedName>
        <fullName evidence="1">Uncharacterized protein</fullName>
    </submittedName>
</protein>
<reference evidence="2" key="1">
    <citation type="submission" date="2013-10" db="EMBL/GenBank/DDBJ databases">
        <title>Genome sequencing of Onchocerca volvulus.</title>
        <authorList>
            <person name="Cotton J."/>
            <person name="Tsai J."/>
            <person name="Stanley E."/>
            <person name="Tracey A."/>
            <person name="Holroyd N."/>
            <person name="Lustigman S."/>
            <person name="Berriman M."/>
        </authorList>
    </citation>
    <scope>NUCLEOTIDE SEQUENCE</scope>
</reference>
<name>A0A2K6WEB1_ONCVO</name>
<dbReference type="Proteomes" id="UP000024404">
    <property type="component" value="Unassembled WGS sequence"/>
</dbReference>
<evidence type="ECO:0000313" key="2">
    <source>
        <dbReference type="Proteomes" id="UP000024404"/>
    </source>
</evidence>
<organism evidence="1 2">
    <name type="scientific">Onchocerca volvulus</name>
    <dbReference type="NCBI Taxonomy" id="6282"/>
    <lineage>
        <taxon>Eukaryota</taxon>
        <taxon>Metazoa</taxon>
        <taxon>Ecdysozoa</taxon>
        <taxon>Nematoda</taxon>
        <taxon>Chromadorea</taxon>
        <taxon>Rhabditida</taxon>
        <taxon>Spirurina</taxon>
        <taxon>Spiruromorpha</taxon>
        <taxon>Filarioidea</taxon>
        <taxon>Onchocercidae</taxon>
        <taxon>Onchocerca</taxon>
    </lineage>
</organism>
<dbReference type="AlphaFoldDB" id="A0A2K6WEB1"/>
<dbReference type="EMBL" id="CMVM020000231">
    <property type="status" value="NOT_ANNOTATED_CDS"/>
    <property type="molecule type" value="Genomic_DNA"/>
</dbReference>
<evidence type="ECO:0000313" key="1">
    <source>
        <dbReference type="EnsemblMetazoa" id="OVOC7768.1"/>
    </source>
</evidence>
<accession>A0A2K6WEB1</accession>
<reference evidence="1" key="2">
    <citation type="submission" date="2018-02" db="UniProtKB">
        <authorList>
            <consortium name="EnsemblMetazoa"/>
        </authorList>
    </citation>
    <scope>IDENTIFICATION</scope>
</reference>
<keyword evidence="2" id="KW-1185">Reference proteome</keyword>
<dbReference type="EnsemblMetazoa" id="OVOC7768.1">
    <property type="protein sequence ID" value="OVOC7768.1"/>
    <property type="gene ID" value="WBGene00244577"/>
</dbReference>